<accession>N6USP4</accession>
<comment type="caution">
    <text evidence="7">The sequence shown here is derived from an EMBL/GenBank/DDBJ whole genome shotgun (WGS) entry which is preliminary data.</text>
</comment>
<evidence type="ECO:0000256" key="2">
    <source>
        <dbReference type="ARBA" id="ARBA00023054"/>
    </source>
</evidence>
<dbReference type="PANTHER" id="PTHR32347">
    <property type="entry name" value="EFFLUX SYSTEM COMPONENT YKNX-RELATED"/>
    <property type="match status" value="1"/>
</dbReference>
<dbReference type="GO" id="GO:0030313">
    <property type="term" value="C:cell envelope"/>
    <property type="evidence" value="ECO:0007669"/>
    <property type="project" value="UniProtKB-SubCell"/>
</dbReference>
<reference evidence="7 8" key="1">
    <citation type="journal article" date="2012" name="BMC Genomics">
        <title>Genomic basis of broad host range and environmental adaptability of Rhizobium tropici CIAT 899 and Rhizobium sp. PRF 81 which are used in inoculants for common bean (Phaseolus vulgaris L.).</title>
        <authorList>
            <person name="Ormeno-Orrillo E."/>
            <person name="Menna P."/>
            <person name="Almeida L.G."/>
            <person name="Ollero F.J."/>
            <person name="Nicolas M.F."/>
            <person name="Pains Rodrigues E."/>
            <person name="Shigueyoshi Nakatani A."/>
            <person name="Silva Batista J.S."/>
            <person name="Oliveira Chueire L.M."/>
            <person name="Souza R.C."/>
            <person name="Ribeiro Vasconcelos A.T."/>
            <person name="Megias M."/>
            <person name="Hungria M."/>
            <person name="Martinez-Romero E."/>
        </authorList>
    </citation>
    <scope>NUCLEOTIDE SEQUENCE [LARGE SCALE GENOMIC DNA]</scope>
    <source>
        <strain evidence="7 8">PRF 81</strain>
    </source>
</reference>
<sequence>MSKLVPRKQDSTLIVYESKFNLNLVLHRAHAAFPRKLVMKKIVITILLIAAIAATGWYWWSHRSADNSDELTLFGNVDIRQISLAFDNSGRISELRAEEGDHVAAGQIVGRLDTRTLELQAEQQEANVEVQRQALLKLRNGTRPEEIDQARAQLASAQASSVRADQDFERANRLYDARGGAISEQSVDQARADAQTAKAKVAELQAALNLALAGSQVEDIAGAEAQVKASEANLALLKHQIDQGQLRAPVDAVVRSRLHEPGDMVTSASAVFSLALTEPKWVRVYVSETDLGKIRPGMEAQVSTDSHTDHPVSGKVGYISSVAEFTPKSVQTAELRTNLVYEVRIIVTDADNVLRLGQPATVRISTGATPIEAAR</sequence>
<evidence type="ECO:0000259" key="6">
    <source>
        <dbReference type="Pfam" id="PF25990"/>
    </source>
</evidence>
<keyword evidence="4" id="KW-0472">Membrane</keyword>
<evidence type="ECO:0000313" key="8">
    <source>
        <dbReference type="Proteomes" id="UP000012429"/>
    </source>
</evidence>
<dbReference type="PANTHER" id="PTHR32347:SF29">
    <property type="entry name" value="UPF0194 MEMBRANE PROTEIN YBHG"/>
    <property type="match status" value="1"/>
</dbReference>
<dbReference type="Pfam" id="PF25990">
    <property type="entry name" value="Beta-barrel_YknX"/>
    <property type="match status" value="1"/>
</dbReference>
<keyword evidence="2 3" id="KW-0175">Coiled coil</keyword>
<dbReference type="AlphaFoldDB" id="N6USP4"/>
<dbReference type="InterPro" id="IPR058636">
    <property type="entry name" value="Beta-barrel_YknX"/>
</dbReference>
<dbReference type="STRING" id="363754.RHSP_68465"/>
<evidence type="ECO:0000256" key="1">
    <source>
        <dbReference type="ARBA" id="ARBA00004196"/>
    </source>
</evidence>
<dbReference type="Gene3D" id="1.10.287.470">
    <property type="entry name" value="Helix hairpin bin"/>
    <property type="match status" value="1"/>
</dbReference>
<keyword evidence="4" id="KW-1133">Transmembrane helix</keyword>
<dbReference type="RefSeq" id="WP_004126650.1">
    <property type="nucleotide sequence ID" value="NZ_AQHN01000088.1"/>
</dbReference>
<organism evidence="7 8">
    <name type="scientific">Rhizobium freirei PRF 81</name>
    <dbReference type="NCBI Taxonomy" id="363754"/>
    <lineage>
        <taxon>Bacteria</taxon>
        <taxon>Pseudomonadati</taxon>
        <taxon>Pseudomonadota</taxon>
        <taxon>Alphaproteobacteria</taxon>
        <taxon>Hyphomicrobiales</taxon>
        <taxon>Rhizobiaceae</taxon>
        <taxon>Rhizobium/Agrobacterium group</taxon>
        <taxon>Rhizobium</taxon>
    </lineage>
</organism>
<evidence type="ECO:0000313" key="7">
    <source>
        <dbReference type="EMBL" id="ENN84715.1"/>
    </source>
</evidence>
<evidence type="ECO:0000259" key="5">
    <source>
        <dbReference type="Pfam" id="PF25881"/>
    </source>
</evidence>
<dbReference type="PATRIC" id="fig|363754.4.peg.5874"/>
<evidence type="ECO:0000256" key="3">
    <source>
        <dbReference type="SAM" id="Coils"/>
    </source>
</evidence>
<dbReference type="Pfam" id="PF25881">
    <property type="entry name" value="HH_YBHG"/>
    <property type="match status" value="1"/>
</dbReference>
<keyword evidence="4" id="KW-0812">Transmembrane</keyword>
<proteinExistence type="predicted"/>
<dbReference type="SUPFAM" id="SSF111369">
    <property type="entry name" value="HlyD-like secretion proteins"/>
    <property type="match status" value="2"/>
</dbReference>
<feature type="domain" description="YknX-like beta-barrel" evidence="6">
    <location>
        <begin position="283"/>
        <end position="364"/>
    </location>
</feature>
<feature type="coiled-coil region" evidence="3">
    <location>
        <begin position="187"/>
        <end position="240"/>
    </location>
</feature>
<protein>
    <submittedName>
        <fullName evidence="7">Secretion protein HlyD</fullName>
    </submittedName>
</protein>
<feature type="domain" description="YbhG-like alpha-helical hairpin" evidence="5">
    <location>
        <begin position="113"/>
        <end position="242"/>
    </location>
</feature>
<keyword evidence="8" id="KW-1185">Reference proteome</keyword>
<dbReference type="Proteomes" id="UP000012429">
    <property type="component" value="Unassembled WGS sequence"/>
</dbReference>
<name>N6USP4_9HYPH</name>
<dbReference type="InterPro" id="IPR059052">
    <property type="entry name" value="HH_YbhG-like"/>
</dbReference>
<feature type="transmembrane region" description="Helical" evidence="4">
    <location>
        <begin position="42"/>
        <end position="60"/>
    </location>
</feature>
<comment type="subcellular location">
    <subcellularLocation>
        <location evidence="1">Cell envelope</location>
    </subcellularLocation>
</comment>
<dbReference type="Gene3D" id="2.40.30.170">
    <property type="match status" value="1"/>
</dbReference>
<dbReference type="EMBL" id="AQHN01000088">
    <property type="protein sequence ID" value="ENN84715.1"/>
    <property type="molecule type" value="Genomic_DNA"/>
</dbReference>
<gene>
    <name evidence="7" type="ORF">RHSP_68465</name>
</gene>
<dbReference type="InterPro" id="IPR050465">
    <property type="entry name" value="UPF0194_transport"/>
</dbReference>
<evidence type="ECO:0000256" key="4">
    <source>
        <dbReference type="SAM" id="Phobius"/>
    </source>
</evidence>
<dbReference type="Gene3D" id="2.40.50.100">
    <property type="match status" value="1"/>
</dbReference>